<dbReference type="NCBIfam" id="TIGR00034">
    <property type="entry name" value="aroFGH"/>
    <property type="match status" value="1"/>
</dbReference>
<evidence type="ECO:0000256" key="9">
    <source>
        <dbReference type="ARBA" id="ARBA00031349"/>
    </source>
</evidence>
<feature type="domain" description="DAHP synthetase I/KDSA" evidence="12">
    <location>
        <begin position="100"/>
        <end position="394"/>
    </location>
</feature>
<evidence type="ECO:0000256" key="7">
    <source>
        <dbReference type="ARBA" id="ARBA00023141"/>
    </source>
</evidence>
<comment type="similarity">
    <text evidence="3">Belongs to the class-I DAHP synthase family.</text>
</comment>
<dbReference type="Proteomes" id="UP000182858">
    <property type="component" value="Chromosome I"/>
</dbReference>
<evidence type="ECO:0000256" key="11">
    <source>
        <dbReference type="ARBA" id="ARBA00047508"/>
    </source>
</evidence>
<dbReference type="InterPro" id="IPR006219">
    <property type="entry name" value="DAHP_synth_1"/>
</dbReference>
<evidence type="ECO:0000256" key="4">
    <source>
        <dbReference type="ARBA" id="ARBA00012694"/>
    </source>
</evidence>
<keyword evidence="5" id="KW-0028">Amino-acid biosynthesis</keyword>
<proteinExistence type="inferred from homology"/>
<comment type="function">
    <text evidence="1">Stereospecific condensation of phosphoenolpyruvate (PEP) and D-erythrose-4-phosphate (E4P) giving rise to 3-deoxy-D-arabino-heptulosonate-7-phosphate (DAHP).</text>
</comment>
<evidence type="ECO:0000313" key="14">
    <source>
        <dbReference type="Proteomes" id="UP000182858"/>
    </source>
</evidence>
<evidence type="ECO:0000256" key="2">
    <source>
        <dbReference type="ARBA" id="ARBA00004688"/>
    </source>
</evidence>
<organism evidence="13 14">
    <name type="scientific">Pseudomonas extremaustralis</name>
    <dbReference type="NCBI Taxonomy" id="359110"/>
    <lineage>
        <taxon>Bacteria</taxon>
        <taxon>Pseudomonadati</taxon>
        <taxon>Pseudomonadota</taxon>
        <taxon>Gammaproteobacteria</taxon>
        <taxon>Pseudomonadales</taxon>
        <taxon>Pseudomonadaceae</taxon>
        <taxon>Pseudomonas</taxon>
    </lineage>
</organism>
<dbReference type="SUPFAM" id="SSF51569">
    <property type="entry name" value="Aldolase"/>
    <property type="match status" value="1"/>
</dbReference>
<reference evidence="13 14" key="1">
    <citation type="submission" date="2016-10" db="EMBL/GenBank/DDBJ databases">
        <authorList>
            <person name="Varghese N."/>
            <person name="Submissions S."/>
        </authorList>
    </citation>
    <scope>NUCLEOTIDE SEQUENCE [LARGE SCALE GENOMIC DNA]</scope>
    <source>
        <strain evidence="13 14">DSM 17835</strain>
    </source>
</reference>
<keyword evidence="7" id="KW-0057">Aromatic amino acid biosynthesis</keyword>
<evidence type="ECO:0000256" key="6">
    <source>
        <dbReference type="ARBA" id="ARBA00022679"/>
    </source>
</evidence>
<protein>
    <recommendedName>
        <fullName evidence="4">3-deoxy-7-phosphoheptulonate synthase</fullName>
        <ecNumber evidence="4">2.5.1.54</ecNumber>
    </recommendedName>
    <alternativeName>
        <fullName evidence="10">3-deoxy-D-arabino-heptulosonate 7-phosphate synthase</fullName>
    </alternativeName>
    <alternativeName>
        <fullName evidence="9">DAHP synthase</fullName>
    </alternativeName>
    <alternativeName>
        <fullName evidence="8">Phospho-2-keto-3-deoxyheptonate aldolase</fullName>
    </alternativeName>
</protein>
<dbReference type="InterPro" id="IPR006218">
    <property type="entry name" value="DAHP1/KDSA"/>
</dbReference>
<name>A0ABY0NJ81_9PSED</name>
<keyword evidence="14" id="KW-1185">Reference proteome</keyword>
<dbReference type="InterPro" id="IPR013785">
    <property type="entry name" value="Aldolase_TIM"/>
</dbReference>
<dbReference type="EC" id="2.5.1.54" evidence="4"/>
<dbReference type="Pfam" id="PF00793">
    <property type="entry name" value="DAHP_synth_1"/>
    <property type="match status" value="1"/>
</dbReference>
<evidence type="ECO:0000256" key="1">
    <source>
        <dbReference type="ARBA" id="ARBA00003726"/>
    </source>
</evidence>
<evidence type="ECO:0000256" key="5">
    <source>
        <dbReference type="ARBA" id="ARBA00022605"/>
    </source>
</evidence>
<evidence type="ECO:0000256" key="10">
    <source>
        <dbReference type="ARBA" id="ARBA00032193"/>
    </source>
</evidence>
<evidence type="ECO:0000256" key="3">
    <source>
        <dbReference type="ARBA" id="ARBA00007985"/>
    </source>
</evidence>
<accession>A0ABY0NJ81</accession>
<dbReference type="EMBL" id="LT629689">
    <property type="protein sequence ID" value="SDF39181.1"/>
    <property type="molecule type" value="Genomic_DNA"/>
</dbReference>
<keyword evidence="6" id="KW-0808">Transferase</keyword>
<evidence type="ECO:0000313" key="13">
    <source>
        <dbReference type="EMBL" id="SDF39181.1"/>
    </source>
</evidence>
<dbReference type="PANTHER" id="PTHR21225">
    <property type="entry name" value="PHOSPHO-2-DEHYDRO-3-DEOXYHEPTONATE ALDOLASE DAHP SYNTHETASE"/>
    <property type="match status" value="1"/>
</dbReference>
<dbReference type="NCBIfam" id="NF009395">
    <property type="entry name" value="PRK12755.1"/>
    <property type="match status" value="1"/>
</dbReference>
<sequence length="412" mass="44912">MRHLYGQHGIKAGFAHCRGPVLRAKVPPPCIQIMLCPPHGDGRRPAPVTLASNTMADLPINDLNVESNETLITPDQLKREIPLSDAALQTVTKGREVIRNILDGTDHRLFVVIGPCSIHDLKAAHEYAERLKALAEEVSDTLYLVMRVYFEKPRTTVGWKGLINDPYLDDSFKIQDGLHIGRKLLLDLAEMGLPTATEALDPISPQYLQDLISWSAIGARTTESQTHREMASGLSSAVGFKNGTDGGLTVAINALQSVSSPHRFLGINQEGGVSIVTTKGNAYGHVVLRGGNGKPNYDSVSVALCEQALTKAKIKPNIMVDCSHANSNKDPALQPLVMENVANQILEGNQSIIGLMVESHLNWGCQAIPKDLSDLKYGVSITDACIDWSTTENTLRSMHAKLKDVLPKRKRT</sequence>
<evidence type="ECO:0000259" key="12">
    <source>
        <dbReference type="Pfam" id="PF00793"/>
    </source>
</evidence>
<evidence type="ECO:0000256" key="8">
    <source>
        <dbReference type="ARBA" id="ARBA00031111"/>
    </source>
</evidence>
<comment type="catalytic activity">
    <reaction evidence="11">
        <text>D-erythrose 4-phosphate + phosphoenolpyruvate + H2O = 7-phospho-2-dehydro-3-deoxy-D-arabino-heptonate + phosphate</text>
        <dbReference type="Rhea" id="RHEA:14717"/>
        <dbReference type="ChEBI" id="CHEBI:15377"/>
        <dbReference type="ChEBI" id="CHEBI:16897"/>
        <dbReference type="ChEBI" id="CHEBI:43474"/>
        <dbReference type="ChEBI" id="CHEBI:58394"/>
        <dbReference type="ChEBI" id="CHEBI:58702"/>
        <dbReference type="EC" id="2.5.1.54"/>
    </reaction>
</comment>
<dbReference type="Gene3D" id="3.20.20.70">
    <property type="entry name" value="Aldolase class I"/>
    <property type="match status" value="1"/>
</dbReference>
<comment type="pathway">
    <text evidence="2">Metabolic intermediate biosynthesis; chorismate biosynthesis; chorismate from D-erythrose 4-phosphate and phosphoenolpyruvate: step 1/7.</text>
</comment>
<gene>
    <name evidence="13" type="ORF">SAMN05216591_2817</name>
</gene>
<dbReference type="PANTHER" id="PTHR21225:SF10">
    <property type="entry name" value="PHOSPHO-2-DEHYDRO-3-DEOXYHEPTONATE ALDOLASE, TYR-SENSITIVE"/>
    <property type="match status" value="1"/>
</dbReference>